<accession>A0A1U7LI39</accession>
<reference evidence="1 2" key="1">
    <citation type="submission" date="2016-04" db="EMBL/GenBank/DDBJ databases">
        <title>Evolutionary innovation and constraint leading to complex multicellularity in the Ascomycota.</title>
        <authorList>
            <person name="Cisse O."/>
            <person name="Nguyen A."/>
            <person name="Hewitt D.A."/>
            <person name="Jedd G."/>
            <person name="Stajich J.E."/>
        </authorList>
    </citation>
    <scope>NUCLEOTIDE SEQUENCE [LARGE SCALE GENOMIC DNA]</scope>
    <source>
        <strain evidence="1 2">DAH-3</strain>
    </source>
</reference>
<organism evidence="1 2">
    <name type="scientific">Neolecta irregularis (strain DAH-3)</name>
    <dbReference type="NCBI Taxonomy" id="1198029"/>
    <lineage>
        <taxon>Eukaryota</taxon>
        <taxon>Fungi</taxon>
        <taxon>Dikarya</taxon>
        <taxon>Ascomycota</taxon>
        <taxon>Taphrinomycotina</taxon>
        <taxon>Neolectales</taxon>
        <taxon>Neolectaceae</taxon>
        <taxon>Neolecta</taxon>
    </lineage>
</organism>
<protein>
    <submittedName>
        <fullName evidence="1">Uncharacterized protein</fullName>
    </submittedName>
</protein>
<dbReference type="Proteomes" id="UP000186594">
    <property type="component" value="Unassembled WGS sequence"/>
</dbReference>
<proteinExistence type="predicted"/>
<gene>
    <name evidence="1" type="ORF">NEOLI_005455</name>
</gene>
<evidence type="ECO:0000313" key="2">
    <source>
        <dbReference type="Proteomes" id="UP000186594"/>
    </source>
</evidence>
<comment type="caution">
    <text evidence="1">The sequence shown here is derived from an EMBL/GenBank/DDBJ whole genome shotgun (WGS) entry which is preliminary data.</text>
</comment>
<keyword evidence="2" id="KW-1185">Reference proteome</keyword>
<name>A0A1U7LI39_NEOID</name>
<sequence>MPRSPALRLRPAPVPRSVPRIPRRLLFGRVRTVTPVPDVRPGFDAYLVTDTARPSRLRPLLARAAAALFGTPLPRHPDLWCADPALLAAVARPQFHAAAKLTIQDYFATGKSLTNELKLHADPARLPKLGEIASLDFLALHGQAGDLEFWECLLKADKSLLLSLLAQKFAFVFHEMQNSLFTCRVELLPESTAPPEYTQKLVTMRRHCITRTLLTYRVTDANNNSAIVKLATPWINMYCGEFNLMDPDDPDYCNWLVADVDGIVDDKLWDFVKSNMVMTGELENKRWYAMGER</sequence>
<dbReference type="AlphaFoldDB" id="A0A1U7LI39"/>
<dbReference type="EMBL" id="LXFE01003500">
    <property type="protein sequence ID" value="OLL22317.1"/>
    <property type="molecule type" value="Genomic_DNA"/>
</dbReference>
<evidence type="ECO:0000313" key="1">
    <source>
        <dbReference type="EMBL" id="OLL22317.1"/>
    </source>
</evidence>